<name>A0A1F7Z048_9BACT</name>
<protein>
    <submittedName>
        <fullName evidence="1">Uncharacterized protein</fullName>
    </submittedName>
</protein>
<proteinExistence type="predicted"/>
<sequence>MSAENNIIKLGITVSLLFAADSAVNTSSVNAASLKDLSADAQEQDAIPTETPQTVELIASNRPRPELMFYQEFSQQYPGWANLINEGTPQVREYMNSHFPGLDVPSFNVVVPSTENGNSIVPTQTPGPDNNQRVTFLYSHLNGGVEAQFDPQNTENPWAIRGYDNYGMVASVVEPAYHDLLESPSEEFLGIVSNWYVVPNNSTGNLELVDLQFPRLGAIADGVPSVNENGQNTVEWRRNYSIQDNVRLVEMSLAEDDDIGKEPAPGYVLENDVITVDNLGLTLRLATVMSADPEDPHNTLARYEFTPEFEGLVASFANNYMQEFAGYDITIRLVDDEDEATRSYLRTTSLDNETFLRFAVGSDNYTPTLAFGGEPAQENKIYFNAFGARTLPVNDREMQYLTSSTIANSIVFIESKIHPWRGNPYTNESYNINQKIIELGVNGLDNLTPAVTIHNPS</sequence>
<evidence type="ECO:0000313" key="2">
    <source>
        <dbReference type="Proteomes" id="UP000178870"/>
    </source>
</evidence>
<accession>A0A1F7Z048</accession>
<dbReference type="AlphaFoldDB" id="A0A1F7Z048"/>
<dbReference type="Proteomes" id="UP000178870">
    <property type="component" value="Unassembled WGS sequence"/>
</dbReference>
<reference evidence="1 2" key="1">
    <citation type="journal article" date="2016" name="Nat. Commun.">
        <title>Thousands of microbial genomes shed light on interconnected biogeochemical processes in an aquifer system.</title>
        <authorList>
            <person name="Anantharaman K."/>
            <person name="Brown C.T."/>
            <person name="Hug L.A."/>
            <person name="Sharon I."/>
            <person name="Castelle C.J."/>
            <person name="Probst A.J."/>
            <person name="Thomas B.C."/>
            <person name="Singh A."/>
            <person name="Wilkins M.J."/>
            <person name="Karaoz U."/>
            <person name="Brodie E.L."/>
            <person name="Williams K.H."/>
            <person name="Hubbard S.S."/>
            <person name="Banfield J.F."/>
        </authorList>
    </citation>
    <scope>NUCLEOTIDE SEQUENCE [LARGE SCALE GENOMIC DNA]</scope>
</reference>
<dbReference type="EMBL" id="MGGP01000018">
    <property type="protein sequence ID" value="OGM32095.1"/>
    <property type="molecule type" value="Genomic_DNA"/>
</dbReference>
<organism evidence="1 2">
    <name type="scientific">Candidatus Woesebacteria bacterium RIFCSPHIGHO2_01_FULL_44_21</name>
    <dbReference type="NCBI Taxonomy" id="1802503"/>
    <lineage>
        <taxon>Bacteria</taxon>
        <taxon>Candidatus Woeseibacteriota</taxon>
    </lineage>
</organism>
<evidence type="ECO:0000313" key="1">
    <source>
        <dbReference type="EMBL" id="OGM32095.1"/>
    </source>
</evidence>
<gene>
    <name evidence="1" type="ORF">A2803_00835</name>
</gene>
<comment type="caution">
    <text evidence="1">The sequence shown here is derived from an EMBL/GenBank/DDBJ whole genome shotgun (WGS) entry which is preliminary data.</text>
</comment>